<evidence type="ECO:0000313" key="2">
    <source>
        <dbReference type="EMBL" id="CUP44667.1"/>
    </source>
</evidence>
<dbReference type="Proteomes" id="UP000095544">
    <property type="component" value="Unassembled WGS sequence"/>
</dbReference>
<dbReference type="EMBL" id="CYZU01000048">
    <property type="protein sequence ID" value="CUO98838.1"/>
    <property type="molecule type" value="Genomic_DNA"/>
</dbReference>
<proteinExistence type="predicted"/>
<evidence type="ECO:0000313" key="3">
    <source>
        <dbReference type="Proteomes" id="UP000095544"/>
    </source>
</evidence>
<dbReference type="STRING" id="39482.ERS852491_03934"/>
<name>A0A174NCQ0_9FIRM</name>
<dbReference type="AlphaFoldDB" id="A0A174NCQ0"/>
<evidence type="ECO:0000313" key="1">
    <source>
        <dbReference type="EMBL" id="CUO98838.1"/>
    </source>
</evidence>
<dbReference type="RefSeq" id="WP_156320704.1">
    <property type="nucleotide sequence ID" value="NZ_CABKUE010000009.1"/>
</dbReference>
<gene>
    <name evidence="1" type="ORF">ERS852491_03934</name>
    <name evidence="2" type="ORF">ERS852491_05161</name>
</gene>
<protein>
    <submittedName>
        <fullName evidence="2">Uncharacterized protein</fullName>
    </submittedName>
</protein>
<sequence length="49" mass="5963">MMGCPYYIFDNYDCEFLPVHFAEFEAAENHINQKLFGDYERYIIFEKLS</sequence>
<reference evidence="2 3" key="1">
    <citation type="submission" date="2015-09" db="EMBL/GenBank/DDBJ databases">
        <authorList>
            <consortium name="Pathogen Informatics"/>
        </authorList>
    </citation>
    <scope>NUCLEOTIDE SEQUENCE [LARGE SCALE GENOMIC DNA]</scope>
    <source>
        <strain evidence="2 3">2789STDY5834876</strain>
    </source>
</reference>
<accession>A0A174NCQ0</accession>
<dbReference type="EMBL" id="CYZU01000115">
    <property type="protein sequence ID" value="CUP44667.1"/>
    <property type="molecule type" value="Genomic_DNA"/>
</dbReference>
<organism evidence="2 3">
    <name type="scientific">Faecalicatena contorta</name>
    <dbReference type="NCBI Taxonomy" id="39482"/>
    <lineage>
        <taxon>Bacteria</taxon>
        <taxon>Bacillati</taxon>
        <taxon>Bacillota</taxon>
        <taxon>Clostridia</taxon>
        <taxon>Lachnospirales</taxon>
        <taxon>Lachnospiraceae</taxon>
        <taxon>Faecalicatena</taxon>
    </lineage>
</organism>